<dbReference type="Proteomes" id="UP000265964">
    <property type="component" value="Unassembled WGS sequence"/>
</dbReference>
<evidence type="ECO:0000313" key="3">
    <source>
        <dbReference type="Proteomes" id="UP000265964"/>
    </source>
</evidence>
<organism evidence="2 3">
    <name type="scientific">Psittacicella gerlachiana</name>
    <dbReference type="NCBI Taxonomy" id="2028574"/>
    <lineage>
        <taxon>Bacteria</taxon>
        <taxon>Pseudomonadati</taxon>
        <taxon>Pseudomonadota</taxon>
        <taxon>Gammaproteobacteria</taxon>
        <taxon>Pasteurellales</taxon>
        <taxon>Psittacicellaceae</taxon>
        <taxon>Psittacicella</taxon>
    </lineage>
</organism>
<dbReference type="OrthoDB" id="9906188at2"/>
<protein>
    <submittedName>
        <fullName evidence="2">Uncharacterized protein</fullName>
    </submittedName>
</protein>
<evidence type="ECO:0000256" key="1">
    <source>
        <dbReference type="SAM" id="SignalP"/>
    </source>
</evidence>
<accession>A0A3A1YC21</accession>
<comment type="caution">
    <text evidence="2">The sequence shown here is derived from an EMBL/GenBank/DDBJ whole genome shotgun (WGS) entry which is preliminary data.</text>
</comment>
<dbReference type="AlphaFoldDB" id="A0A3A1YC21"/>
<keyword evidence="3" id="KW-1185">Reference proteome</keyword>
<gene>
    <name evidence="2" type="ORF">CKF59_06200</name>
</gene>
<keyword evidence="1" id="KW-0732">Signal</keyword>
<name>A0A3A1YC21_9GAMM</name>
<dbReference type="RefSeq" id="WP_119535084.1">
    <property type="nucleotide sequence ID" value="NZ_NRJF01000186.1"/>
</dbReference>
<feature type="chain" id="PRO_5017445631" evidence="1">
    <location>
        <begin position="19"/>
        <end position="357"/>
    </location>
</feature>
<evidence type="ECO:0000313" key="2">
    <source>
        <dbReference type="EMBL" id="RIY33764.1"/>
    </source>
</evidence>
<reference evidence="2 3" key="1">
    <citation type="submission" date="2017-08" db="EMBL/GenBank/DDBJ databases">
        <title>Reclassification of Bisgaard taxon 37 and 44.</title>
        <authorList>
            <person name="Christensen H."/>
        </authorList>
    </citation>
    <scope>NUCLEOTIDE SEQUENCE [LARGE SCALE GENOMIC DNA]</scope>
    <source>
        <strain evidence="2 3">EEAB3T1</strain>
    </source>
</reference>
<proteinExistence type="predicted"/>
<sequence length="357" mass="42345">MKKLTFLLLCLWGTSIQAQHLGSLYYLWEYRPYTLTVKTENIFMSKEQEKFNLRQYHQELQQQQSKPSFDFTYLLYLNLKEYGQWQDIYLDQVPEYSKNLYSLLAWYYYNWQVEAQAQSLEVAPQAPQAVPATFDQAWLRRHLPDYLALSKTQLEPQVALASLYLLYFDLLLDPQTENFYTPVARKHYFALLEQAIKQALFQSFNQELSLAMVSLHTNPYLKKICRYAQQAQAYGYTFSIYPQQPQALRKLTQISQDITPPEYDHLLVKFKDGTYQSYDLSKFRVIEHSHFLKQDLVVRYHPEVEQVLKYLLQEQGLITSTEVKILEGRIQELTLADRQVIAQVINERLLKLTPKQE</sequence>
<feature type="signal peptide" evidence="1">
    <location>
        <begin position="1"/>
        <end position="18"/>
    </location>
</feature>
<dbReference type="EMBL" id="NRJF01000186">
    <property type="protein sequence ID" value="RIY33764.1"/>
    <property type="molecule type" value="Genomic_DNA"/>
</dbReference>